<sequence>MHSLKVTKQHTRISYIMLFMLSAGNLYAAETSTEEPVNLSNLIIEGEKGAGQYDKTLLNDQLLDVPGGTNLVDLSEVTTSQSTLSDVLGNEPGIIMQEFFGGNDQPRLNIRGSGIQDNPVNRGVQLLSNGLPLNQADGSFIIGLLAPQQMRYVSVYRGANALQYGGATLGGAINMIPRTGLNSNNFVQAEGGSNSLLNGNFGVGGANESWDYYISGGQAQSDGFRNHSESERIDLAFNVGYQINDNIENRTYFNYTDNYFQIPFVVQKGIALDHPEAVLGDGYASAYAPPSALPAPAVNHPSFGWNARGGWDGVFNAYKRNPRRESEQFRLANTTRMSFDHTDHELGVFAETVDDVFTDPLSHAVVEADNFGIQYAFNTTGDLITSQDDLLISLTANQGSMPTEYWVNNPEDGTRLFQFADLDMDANNVALNMQYTAKVHQRVQLVTGLQWLHYERDIKGTASTPPSQGFDKVVADVNQDLSFDTFNPKLGLIYEADESVRFFTNLSRSMEAPTFNHLVTRTVGALIVPGETSPPSPPFTDAEIASGAVLKDLKAQTAWTLELGTQGEWQDTSWQMTYYHSKVEDELITLVTGFAVNAETLNYTDGTTHQGVELGFNTNLGNNLLLGGDSLNTNIVYNYSHFTFDGGIYSGNQIAGIPEHLGYVELAYQPNDKILIAPNMRWQPSDTYVDHSNTQVQDAFMLLGIKASYKATDAFRLYADLDNINDETYQTSYVIRGISDVNQPTFLPGQGFSFSVGATYSW</sequence>
<feature type="signal peptide" evidence="13">
    <location>
        <begin position="1"/>
        <end position="28"/>
    </location>
</feature>
<evidence type="ECO:0000256" key="2">
    <source>
        <dbReference type="ARBA" id="ARBA00008143"/>
    </source>
</evidence>
<keyword evidence="3 11" id="KW-0813">Transport</keyword>
<dbReference type="PANTHER" id="PTHR30069:SF29">
    <property type="entry name" value="HEMOGLOBIN AND HEMOGLOBIN-HAPTOGLOBIN-BINDING PROTEIN 1-RELATED"/>
    <property type="match status" value="1"/>
</dbReference>
<keyword evidence="6 13" id="KW-0732">Signal</keyword>
<gene>
    <name evidence="16" type="ORF">NKI27_04740</name>
</gene>
<evidence type="ECO:0000259" key="15">
    <source>
        <dbReference type="Pfam" id="PF07715"/>
    </source>
</evidence>
<feature type="chain" id="PRO_5046289552" evidence="13">
    <location>
        <begin position="29"/>
        <end position="762"/>
    </location>
</feature>
<dbReference type="Gene3D" id="2.170.130.10">
    <property type="entry name" value="TonB-dependent receptor, plug domain"/>
    <property type="match status" value="1"/>
</dbReference>
<evidence type="ECO:0000256" key="5">
    <source>
        <dbReference type="ARBA" id="ARBA00022692"/>
    </source>
</evidence>
<dbReference type="Gene3D" id="2.40.170.20">
    <property type="entry name" value="TonB-dependent receptor, beta-barrel domain"/>
    <property type="match status" value="1"/>
</dbReference>
<evidence type="ECO:0000313" key="16">
    <source>
        <dbReference type="EMBL" id="UZE97060.1"/>
    </source>
</evidence>
<keyword evidence="4 11" id="KW-1134">Transmembrane beta strand</keyword>
<dbReference type="Pfam" id="PF07715">
    <property type="entry name" value="Plug"/>
    <property type="match status" value="1"/>
</dbReference>
<keyword evidence="8 11" id="KW-0472">Membrane</keyword>
<comment type="subcellular location">
    <subcellularLocation>
        <location evidence="1 11">Cell outer membrane</location>
        <topology evidence="1 11">Multi-pass membrane protein</topology>
    </subcellularLocation>
</comment>
<dbReference type="Pfam" id="PF00593">
    <property type="entry name" value="TonB_dep_Rec_b-barrel"/>
    <property type="match status" value="1"/>
</dbReference>
<keyword evidence="5 11" id="KW-0812">Transmembrane</keyword>
<protein>
    <submittedName>
        <fullName evidence="16">TonB-dependent receptor</fullName>
    </submittedName>
</protein>
<evidence type="ECO:0000256" key="6">
    <source>
        <dbReference type="ARBA" id="ARBA00022729"/>
    </source>
</evidence>
<dbReference type="Proteomes" id="UP001163739">
    <property type="component" value="Chromosome"/>
</dbReference>
<keyword evidence="7 12" id="KW-0798">TonB box</keyword>
<keyword evidence="10 11" id="KW-0998">Cell outer membrane</keyword>
<evidence type="ECO:0000256" key="4">
    <source>
        <dbReference type="ARBA" id="ARBA00022452"/>
    </source>
</evidence>
<evidence type="ECO:0000256" key="12">
    <source>
        <dbReference type="RuleBase" id="RU003357"/>
    </source>
</evidence>
<accession>A0ABY6N4U4</accession>
<feature type="domain" description="TonB-dependent receptor-like beta-barrel" evidence="14">
    <location>
        <begin position="193"/>
        <end position="724"/>
    </location>
</feature>
<evidence type="ECO:0000256" key="11">
    <source>
        <dbReference type="PROSITE-ProRule" id="PRU01360"/>
    </source>
</evidence>
<evidence type="ECO:0000256" key="8">
    <source>
        <dbReference type="ARBA" id="ARBA00023136"/>
    </source>
</evidence>
<dbReference type="InterPro" id="IPR036942">
    <property type="entry name" value="Beta-barrel_TonB_sf"/>
</dbReference>
<dbReference type="PANTHER" id="PTHR30069">
    <property type="entry name" value="TONB-DEPENDENT OUTER MEMBRANE RECEPTOR"/>
    <property type="match status" value="1"/>
</dbReference>
<keyword evidence="9 16" id="KW-0675">Receptor</keyword>
<proteinExistence type="inferred from homology"/>
<evidence type="ECO:0000256" key="3">
    <source>
        <dbReference type="ARBA" id="ARBA00022448"/>
    </source>
</evidence>
<evidence type="ECO:0000256" key="7">
    <source>
        <dbReference type="ARBA" id="ARBA00023077"/>
    </source>
</evidence>
<dbReference type="PROSITE" id="PS52016">
    <property type="entry name" value="TONB_DEPENDENT_REC_3"/>
    <property type="match status" value="1"/>
</dbReference>
<dbReference type="EMBL" id="CP100390">
    <property type="protein sequence ID" value="UZE97060.1"/>
    <property type="molecule type" value="Genomic_DNA"/>
</dbReference>
<evidence type="ECO:0000256" key="10">
    <source>
        <dbReference type="ARBA" id="ARBA00023237"/>
    </source>
</evidence>
<organism evidence="16 17">
    <name type="scientific">Alkalimarinus alittae</name>
    <dbReference type="NCBI Taxonomy" id="2961619"/>
    <lineage>
        <taxon>Bacteria</taxon>
        <taxon>Pseudomonadati</taxon>
        <taxon>Pseudomonadota</taxon>
        <taxon>Gammaproteobacteria</taxon>
        <taxon>Alteromonadales</taxon>
        <taxon>Alteromonadaceae</taxon>
        <taxon>Alkalimarinus</taxon>
    </lineage>
</organism>
<dbReference type="InterPro" id="IPR012910">
    <property type="entry name" value="Plug_dom"/>
</dbReference>
<evidence type="ECO:0000256" key="1">
    <source>
        <dbReference type="ARBA" id="ARBA00004571"/>
    </source>
</evidence>
<reference evidence="16" key="1">
    <citation type="submission" date="2022-06" db="EMBL/GenBank/DDBJ databases">
        <title>Alkalimarinus sp. nov., isolated from gut of a Alitta virens.</title>
        <authorList>
            <person name="Yang A.I."/>
            <person name="Shin N.-R."/>
        </authorList>
    </citation>
    <scope>NUCLEOTIDE SEQUENCE</scope>
    <source>
        <strain evidence="16">A2M4</strain>
    </source>
</reference>
<dbReference type="InterPro" id="IPR000531">
    <property type="entry name" value="Beta-barrel_TonB"/>
</dbReference>
<name>A0ABY6N4U4_9ALTE</name>
<comment type="similarity">
    <text evidence="2">Belongs to the TonB-dependent receptor family. Hemoglobin/haptoglobin binding protein subfamily.</text>
</comment>
<evidence type="ECO:0000259" key="14">
    <source>
        <dbReference type="Pfam" id="PF00593"/>
    </source>
</evidence>
<feature type="domain" description="TonB-dependent receptor plug" evidence="15">
    <location>
        <begin position="64"/>
        <end position="172"/>
    </location>
</feature>
<dbReference type="InterPro" id="IPR039426">
    <property type="entry name" value="TonB-dep_rcpt-like"/>
</dbReference>
<evidence type="ECO:0000256" key="13">
    <source>
        <dbReference type="SAM" id="SignalP"/>
    </source>
</evidence>
<evidence type="ECO:0000313" key="17">
    <source>
        <dbReference type="Proteomes" id="UP001163739"/>
    </source>
</evidence>
<dbReference type="SUPFAM" id="SSF56935">
    <property type="entry name" value="Porins"/>
    <property type="match status" value="1"/>
</dbReference>
<keyword evidence="17" id="KW-1185">Reference proteome</keyword>
<dbReference type="InterPro" id="IPR037066">
    <property type="entry name" value="Plug_dom_sf"/>
</dbReference>
<dbReference type="RefSeq" id="WP_265048541.1">
    <property type="nucleotide sequence ID" value="NZ_CP100390.1"/>
</dbReference>
<evidence type="ECO:0000256" key="9">
    <source>
        <dbReference type="ARBA" id="ARBA00023170"/>
    </source>
</evidence>